<protein>
    <submittedName>
        <fullName evidence="2">Uncharacterized protein</fullName>
    </submittedName>
</protein>
<evidence type="ECO:0000313" key="2">
    <source>
        <dbReference type="EMBL" id="KAG2557224.1"/>
    </source>
</evidence>
<name>A0A8T0PFM4_PANVG</name>
<evidence type="ECO:0000313" key="3">
    <source>
        <dbReference type="Proteomes" id="UP000823388"/>
    </source>
</evidence>
<dbReference type="AlphaFoldDB" id="A0A8T0PFM4"/>
<evidence type="ECO:0000256" key="1">
    <source>
        <dbReference type="SAM" id="MobiDB-lite"/>
    </source>
</evidence>
<proteinExistence type="predicted"/>
<dbReference type="Proteomes" id="UP000823388">
    <property type="component" value="Chromosome 8N"/>
</dbReference>
<keyword evidence="3" id="KW-1185">Reference proteome</keyword>
<organism evidence="2 3">
    <name type="scientific">Panicum virgatum</name>
    <name type="common">Blackwell switchgrass</name>
    <dbReference type="NCBI Taxonomy" id="38727"/>
    <lineage>
        <taxon>Eukaryota</taxon>
        <taxon>Viridiplantae</taxon>
        <taxon>Streptophyta</taxon>
        <taxon>Embryophyta</taxon>
        <taxon>Tracheophyta</taxon>
        <taxon>Spermatophyta</taxon>
        <taxon>Magnoliopsida</taxon>
        <taxon>Liliopsida</taxon>
        <taxon>Poales</taxon>
        <taxon>Poaceae</taxon>
        <taxon>PACMAD clade</taxon>
        <taxon>Panicoideae</taxon>
        <taxon>Panicodae</taxon>
        <taxon>Paniceae</taxon>
        <taxon>Panicinae</taxon>
        <taxon>Panicum</taxon>
        <taxon>Panicum sect. Hiantes</taxon>
    </lineage>
</organism>
<feature type="region of interest" description="Disordered" evidence="1">
    <location>
        <begin position="1"/>
        <end position="22"/>
    </location>
</feature>
<feature type="compositionally biased region" description="Low complexity" evidence="1">
    <location>
        <begin position="100"/>
        <end position="109"/>
    </location>
</feature>
<gene>
    <name evidence="2" type="ORF">PVAP13_8NG178300</name>
</gene>
<sequence>MRTMEDLEDMTRDVDGIDTSQPTRLMSVEYGFSKAQDDGSKYEREASKQWREVLKLSRDFESLTAKDEKSGASEVGHDDNTLEDLPLIALQFSLGSWIGSTTTPGTSRSTQRRRKPAAELIRRKGGTARPRHGTLLAAPQTPPVAGPSTSDMGVFGSSAATHLTSLQCLALPPTTPRSMYTFMATTRPHLHLPSTARTKDENEADGEGIERSF</sequence>
<dbReference type="EMBL" id="CM029052">
    <property type="protein sequence ID" value="KAG2557224.1"/>
    <property type="molecule type" value="Genomic_DNA"/>
</dbReference>
<reference evidence="2" key="1">
    <citation type="submission" date="2020-05" db="EMBL/GenBank/DDBJ databases">
        <title>WGS assembly of Panicum virgatum.</title>
        <authorList>
            <person name="Lovell J.T."/>
            <person name="Jenkins J."/>
            <person name="Shu S."/>
            <person name="Juenger T.E."/>
            <person name="Schmutz J."/>
        </authorList>
    </citation>
    <scope>NUCLEOTIDE SEQUENCE</scope>
    <source>
        <strain evidence="2">AP13</strain>
    </source>
</reference>
<accession>A0A8T0PFM4</accession>
<comment type="caution">
    <text evidence="2">The sequence shown here is derived from an EMBL/GenBank/DDBJ whole genome shotgun (WGS) entry which is preliminary data.</text>
</comment>
<feature type="compositionally biased region" description="Basic residues" evidence="1">
    <location>
        <begin position="123"/>
        <end position="132"/>
    </location>
</feature>
<feature type="region of interest" description="Disordered" evidence="1">
    <location>
        <begin position="194"/>
        <end position="213"/>
    </location>
</feature>
<feature type="region of interest" description="Disordered" evidence="1">
    <location>
        <begin position="99"/>
        <end position="147"/>
    </location>
</feature>